<reference evidence="10" key="1">
    <citation type="submission" date="2021-12" db="EMBL/GenBank/DDBJ databases">
        <authorList>
            <person name="Criscuolo A."/>
        </authorList>
    </citation>
    <scope>NUCLEOTIDE SEQUENCE</scope>
    <source>
        <strain evidence="10">CIP111894</strain>
    </source>
</reference>
<keyword evidence="7 9" id="KW-0030">Aminoacyl-tRNA synthetase</keyword>
<dbReference type="NCBIfam" id="TIGR00233">
    <property type="entry name" value="trpS"/>
    <property type="match status" value="1"/>
</dbReference>
<keyword evidence="6 9" id="KW-0648">Protein biosynthesis</keyword>
<keyword evidence="11" id="KW-1185">Reference proteome</keyword>
<protein>
    <recommendedName>
        <fullName evidence="2 8">Tryptophan--tRNA ligase</fullName>
        <ecNumber evidence="2 8">6.1.1.2</ecNumber>
    </recommendedName>
</protein>
<evidence type="ECO:0000256" key="6">
    <source>
        <dbReference type="ARBA" id="ARBA00022917"/>
    </source>
</evidence>
<dbReference type="PANTHER" id="PTHR43766:SF1">
    <property type="entry name" value="TRYPTOPHAN--TRNA LIGASE, MITOCHONDRIAL"/>
    <property type="match status" value="1"/>
</dbReference>
<dbReference type="EC" id="6.1.1.2" evidence="2 8"/>
<organism evidence="10 11">
    <name type="scientific">Paenibacillus pseudetheri</name>
    <dbReference type="NCBI Taxonomy" id="2897682"/>
    <lineage>
        <taxon>Bacteria</taxon>
        <taxon>Bacillati</taxon>
        <taxon>Bacillota</taxon>
        <taxon>Bacilli</taxon>
        <taxon>Bacillales</taxon>
        <taxon>Paenibacillaceae</taxon>
        <taxon>Paenibacillus</taxon>
    </lineage>
</organism>
<dbReference type="Proteomes" id="UP000838749">
    <property type="component" value="Unassembled WGS sequence"/>
</dbReference>
<evidence type="ECO:0000256" key="8">
    <source>
        <dbReference type="NCBIfam" id="TIGR00233"/>
    </source>
</evidence>
<evidence type="ECO:0000313" key="10">
    <source>
        <dbReference type="EMBL" id="CAH1055577.1"/>
    </source>
</evidence>
<dbReference type="InterPro" id="IPR002306">
    <property type="entry name" value="Trp-tRNA-ligase"/>
</dbReference>
<dbReference type="InterPro" id="IPR050203">
    <property type="entry name" value="Trp-tRNA_synthetase"/>
</dbReference>
<dbReference type="SUPFAM" id="SSF52374">
    <property type="entry name" value="Nucleotidylyl transferase"/>
    <property type="match status" value="1"/>
</dbReference>
<sequence>MMAGGGDSMLIRSDKTGGIQMIKERVLTGDRVTGKLHLGHYVGSLQNRVTLQEQYDTFVFLADIQALTTHFDRQQHLGQNLNEITLDYLSAGINPDKATLFIQSMVPEIAELTVLFSMFVTVNSLRHNPTIKAESKNSSLDELYYGFLGYPVSQAADITFCKATIIPVGEDQLPHLELTRKIVRRFNELYSPILVEPRALISETPRLVGTDGNAKMSKSLGNAIELDSTKEEITFKIRKATTDPARVHKNDPGHPDICPIYAYHRAVRSHGAPEIHNSCESGSISCSACKQLITIALDQLIEPMRERRSYYAARPKVVEDILLSGTKRAREIAQETMSEVREAMGLNYFSI</sequence>
<dbReference type="Gene3D" id="3.40.50.620">
    <property type="entry name" value="HUPs"/>
    <property type="match status" value="1"/>
</dbReference>
<keyword evidence="3 9" id="KW-0436">Ligase</keyword>
<keyword evidence="5 9" id="KW-0067">ATP-binding</keyword>
<evidence type="ECO:0000256" key="9">
    <source>
        <dbReference type="RuleBase" id="RU363036"/>
    </source>
</evidence>
<evidence type="ECO:0000313" key="11">
    <source>
        <dbReference type="Proteomes" id="UP000838749"/>
    </source>
</evidence>
<comment type="similarity">
    <text evidence="1 9">Belongs to the class-I aminoacyl-tRNA synthetase family.</text>
</comment>
<proteinExistence type="inferred from homology"/>
<dbReference type="InterPro" id="IPR002305">
    <property type="entry name" value="aa-tRNA-synth_Ic"/>
</dbReference>
<name>A0ABM9BB36_9BACL</name>
<evidence type="ECO:0000256" key="1">
    <source>
        <dbReference type="ARBA" id="ARBA00005594"/>
    </source>
</evidence>
<dbReference type="CDD" id="cd00806">
    <property type="entry name" value="TrpRS_core"/>
    <property type="match status" value="1"/>
</dbReference>
<dbReference type="EMBL" id="CAKMAB010000007">
    <property type="protein sequence ID" value="CAH1055577.1"/>
    <property type="molecule type" value="Genomic_DNA"/>
</dbReference>
<comment type="caution">
    <text evidence="10">The sequence shown here is derived from an EMBL/GenBank/DDBJ whole genome shotgun (WGS) entry which is preliminary data.</text>
</comment>
<evidence type="ECO:0000256" key="3">
    <source>
        <dbReference type="ARBA" id="ARBA00022598"/>
    </source>
</evidence>
<dbReference type="Gene3D" id="1.10.240.10">
    <property type="entry name" value="Tyrosyl-Transfer RNA Synthetase"/>
    <property type="match status" value="1"/>
</dbReference>
<evidence type="ECO:0000256" key="5">
    <source>
        <dbReference type="ARBA" id="ARBA00022840"/>
    </source>
</evidence>
<gene>
    <name evidence="10" type="primary">trpS2</name>
    <name evidence="10" type="ORF">PAECIP111894_01729</name>
</gene>
<evidence type="ECO:0000256" key="7">
    <source>
        <dbReference type="ARBA" id="ARBA00023146"/>
    </source>
</evidence>
<accession>A0ABM9BB36</accession>
<dbReference type="PRINTS" id="PR01039">
    <property type="entry name" value="TRNASYNTHTRP"/>
</dbReference>
<dbReference type="Pfam" id="PF00579">
    <property type="entry name" value="tRNA-synt_1b"/>
    <property type="match status" value="1"/>
</dbReference>
<keyword evidence="4 9" id="KW-0547">Nucleotide-binding</keyword>
<dbReference type="PANTHER" id="PTHR43766">
    <property type="entry name" value="TRYPTOPHAN--TRNA LIGASE, MITOCHONDRIAL"/>
    <property type="match status" value="1"/>
</dbReference>
<evidence type="ECO:0000256" key="4">
    <source>
        <dbReference type="ARBA" id="ARBA00022741"/>
    </source>
</evidence>
<evidence type="ECO:0000256" key="2">
    <source>
        <dbReference type="ARBA" id="ARBA00013161"/>
    </source>
</evidence>
<dbReference type="GO" id="GO:0004830">
    <property type="term" value="F:tryptophan-tRNA ligase activity"/>
    <property type="evidence" value="ECO:0007669"/>
    <property type="project" value="UniProtKB-EC"/>
</dbReference>
<dbReference type="InterPro" id="IPR014729">
    <property type="entry name" value="Rossmann-like_a/b/a_fold"/>
</dbReference>